<protein>
    <submittedName>
        <fullName evidence="1">Uncharacterized protein</fullName>
    </submittedName>
</protein>
<sequence length="135" mass="15136">MNMQEAYSDENLGIFDSNPFSGLILTITSQAFERGMAFVGGTLTLIGTATGNNKLVYTGARILGFGKLEITIRKLKKFMAETSRVSGYKKFLHASWIKEDQGILNKELDYDIRDLNFAPTIDSEKKQNGNVRSFR</sequence>
<reference evidence="1" key="1">
    <citation type="submission" date="2019-10" db="EMBL/GenBank/DDBJ databases">
        <title>Conservation and host-specific expression of non-tandemly repeated heterogenous ribosome RNA gene in arbuscular mycorrhizal fungi.</title>
        <authorList>
            <person name="Maeda T."/>
            <person name="Kobayashi Y."/>
            <person name="Nakagawa T."/>
            <person name="Ezawa T."/>
            <person name="Yamaguchi K."/>
            <person name="Bino T."/>
            <person name="Nishimoto Y."/>
            <person name="Shigenobu S."/>
            <person name="Kawaguchi M."/>
        </authorList>
    </citation>
    <scope>NUCLEOTIDE SEQUENCE</scope>
    <source>
        <strain evidence="1">HR1</strain>
    </source>
</reference>
<dbReference type="Proteomes" id="UP000615446">
    <property type="component" value="Unassembled WGS sequence"/>
</dbReference>
<dbReference type="AlphaFoldDB" id="A0A8H3R923"/>
<proteinExistence type="predicted"/>
<name>A0A8H3R923_9GLOM</name>
<dbReference type="InterPro" id="IPR036537">
    <property type="entry name" value="Adaptor_Cbl_N_dom_sf"/>
</dbReference>
<accession>A0A8H3R923</accession>
<evidence type="ECO:0000313" key="1">
    <source>
        <dbReference type="EMBL" id="GET04225.1"/>
    </source>
</evidence>
<evidence type="ECO:0000313" key="2">
    <source>
        <dbReference type="Proteomes" id="UP000615446"/>
    </source>
</evidence>
<organism evidence="1 2">
    <name type="scientific">Rhizophagus clarus</name>
    <dbReference type="NCBI Taxonomy" id="94130"/>
    <lineage>
        <taxon>Eukaryota</taxon>
        <taxon>Fungi</taxon>
        <taxon>Fungi incertae sedis</taxon>
        <taxon>Mucoromycota</taxon>
        <taxon>Glomeromycotina</taxon>
        <taxon>Glomeromycetes</taxon>
        <taxon>Glomerales</taxon>
        <taxon>Glomeraceae</taxon>
        <taxon>Rhizophagus</taxon>
    </lineage>
</organism>
<dbReference type="GO" id="GO:0007166">
    <property type="term" value="P:cell surface receptor signaling pathway"/>
    <property type="evidence" value="ECO:0007669"/>
    <property type="project" value="InterPro"/>
</dbReference>
<dbReference type="EMBL" id="BLAL01000338">
    <property type="protein sequence ID" value="GET04225.1"/>
    <property type="molecule type" value="Genomic_DNA"/>
</dbReference>
<comment type="caution">
    <text evidence="1">The sequence shown here is derived from an EMBL/GenBank/DDBJ whole genome shotgun (WGS) entry which is preliminary data.</text>
</comment>
<gene>
    <name evidence="1" type="ORF">RCL2_003053200</name>
</gene>
<dbReference type="Gene3D" id="1.20.930.20">
    <property type="entry name" value="Adaptor protein Cbl, N-terminal domain"/>
    <property type="match status" value="1"/>
</dbReference>